<dbReference type="GO" id="GO:0016787">
    <property type="term" value="F:hydrolase activity"/>
    <property type="evidence" value="ECO:0007669"/>
    <property type="project" value="UniProtKB-KW"/>
</dbReference>
<evidence type="ECO:0000256" key="4">
    <source>
        <dbReference type="ARBA" id="ARBA00022840"/>
    </source>
</evidence>
<sequence>MFAFATVNKPGSPAAACGVPLRPPVLSTSSLASRHQQAARQGAAPISTSDIRRKQGNEAYLLLLDGLSPAVFLPRWHKAFHLYDQARQTAKTDHELASALRNCGQVFLKRAQHTTAASERQDHLAQAAKHFTSALDIGARCNDQKWLSTVEAALESCVRAAVEELDCTAGLLKIAQAASDKLPHLKADVWMLLADAIYKRGISVLETEPLVCLKHMHEAYQPVEEALRWARKAHWVAALLYLEELQHDIYVHQCISESIQERLRGDALLASTLSGSEDLDMEAVWLVIDAYKQAAILTREHAVDQEAMALGRLGVTYDKLVLGRDSRESATRYLKKALELANTLHPVPAQKPWFLEITNTLLRFQQEIRQREEQELRLQRGPLLKELKDELVALDKAADKGVKELVDHIYKTHPPKNNKHVKPDMSPENMKKGLLTAVSHYHPDRQRIVETGAKWPAKVQGMLIPKALEGRNVVLAAETGSGKTLAYLLPIIDQLLAGRRQSNGGPRPANWVDDGAVVLCPNAALCEQVVAAANALTGPDGEPLAKALYVSSRNPPPKWSPDILVATPAGLMGMTQEYGGYYGWEWTKTGVVTRMRIVVADEADLLMEGSYARDLQRILAAFKEGDRNHGVLSVCRLLGMEEQQFLELPRHMRKAAQEGGLAAMVNAGFVPPRPLDVEGWDTQPVASTSETLPPRDWKRQYIFVAATMPSGAGKSVKADLQRLMPDAVWLNSMRLHYAQRGLTHHWVAATEDMWRETLQDVVAEDTMLRQGKGRMLVFASNVAAAINVAEALQEVGVRALLYHREVPVAERAAALETMSAREGVVLVCTDAAARGIDIAKVTHVVQADFASSAIDFLHRVGRTARAGRDGHVTSIYGPENEPLVDAIREAILAGEPVEGAFSRNRSFRKKYRRYGKFVPRGATAGQQ</sequence>
<keyword evidence="2" id="KW-0378">Hydrolase</keyword>
<dbReference type="PANTHER" id="PTHR47959:SF1">
    <property type="entry name" value="ATP-DEPENDENT RNA HELICASE DBPA"/>
    <property type="match status" value="1"/>
</dbReference>
<dbReference type="InterPro" id="IPR027417">
    <property type="entry name" value="P-loop_NTPase"/>
</dbReference>
<evidence type="ECO:0000256" key="1">
    <source>
        <dbReference type="ARBA" id="ARBA00022741"/>
    </source>
</evidence>
<dbReference type="GO" id="GO:0005829">
    <property type="term" value="C:cytosol"/>
    <property type="evidence" value="ECO:0007669"/>
    <property type="project" value="TreeGrafter"/>
</dbReference>
<dbReference type="PANTHER" id="PTHR47959">
    <property type="entry name" value="ATP-DEPENDENT RNA HELICASE RHLE-RELATED"/>
    <property type="match status" value="1"/>
</dbReference>
<dbReference type="Pfam" id="PF00271">
    <property type="entry name" value="Helicase_C"/>
    <property type="match status" value="1"/>
</dbReference>
<feature type="domain" description="Helicase C-terminal" evidence="6">
    <location>
        <begin position="754"/>
        <end position="915"/>
    </location>
</feature>
<dbReference type="Pfam" id="PF00270">
    <property type="entry name" value="DEAD"/>
    <property type="match status" value="1"/>
</dbReference>
<keyword evidence="4" id="KW-0067">ATP-binding</keyword>
<gene>
    <name evidence="7" type="ORF">WJX72_008764</name>
</gene>
<feature type="domain" description="Helicase ATP-binding" evidence="5">
    <location>
        <begin position="464"/>
        <end position="726"/>
    </location>
</feature>
<proteinExistence type="predicted"/>
<reference evidence="7 8" key="1">
    <citation type="journal article" date="2024" name="Nat. Commun.">
        <title>Phylogenomics reveals the evolutionary origins of lichenization in chlorophyte algae.</title>
        <authorList>
            <person name="Puginier C."/>
            <person name="Libourel C."/>
            <person name="Otte J."/>
            <person name="Skaloud P."/>
            <person name="Haon M."/>
            <person name="Grisel S."/>
            <person name="Petersen M."/>
            <person name="Berrin J.G."/>
            <person name="Delaux P.M."/>
            <person name="Dal Grande F."/>
            <person name="Keller J."/>
        </authorList>
    </citation>
    <scope>NUCLEOTIDE SEQUENCE [LARGE SCALE GENOMIC DNA]</scope>
    <source>
        <strain evidence="7 8">SAG 2043</strain>
    </source>
</reference>
<evidence type="ECO:0000259" key="6">
    <source>
        <dbReference type="PROSITE" id="PS51194"/>
    </source>
</evidence>
<dbReference type="Proteomes" id="UP001489004">
    <property type="component" value="Unassembled WGS sequence"/>
</dbReference>
<dbReference type="AlphaFoldDB" id="A0AAW1Q2P4"/>
<dbReference type="CDD" id="cd18787">
    <property type="entry name" value="SF2_C_DEAD"/>
    <property type="match status" value="1"/>
</dbReference>
<keyword evidence="8" id="KW-1185">Reference proteome</keyword>
<name>A0AAW1Q2P4_9CHLO</name>
<keyword evidence="3" id="KW-0347">Helicase</keyword>
<evidence type="ECO:0000313" key="7">
    <source>
        <dbReference type="EMBL" id="KAK9814617.1"/>
    </source>
</evidence>
<keyword evidence="1" id="KW-0547">Nucleotide-binding</keyword>
<dbReference type="InterPro" id="IPR050079">
    <property type="entry name" value="DEAD_box_RNA_helicase"/>
</dbReference>
<dbReference type="Gene3D" id="3.40.50.300">
    <property type="entry name" value="P-loop containing nucleotide triphosphate hydrolases"/>
    <property type="match status" value="2"/>
</dbReference>
<organism evidence="7 8">
    <name type="scientific">[Myrmecia] bisecta</name>
    <dbReference type="NCBI Taxonomy" id="41462"/>
    <lineage>
        <taxon>Eukaryota</taxon>
        <taxon>Viridiplantae</taxon>
        <taxon>Chlorophyta</taxon>
        <taxon>core chlorophytes</taxon>
        <taxon>Trebouxiophyceae</taxon>
        <taxon>Trebouxiales</taxon>
        <taxon>Trebouxiaceae</taxon>
        <taxon>Myrmecia</taxon>
    </lineage>
</organism>
<dbReference type="InterPro" id="IPR011545">
    <property type="entry name" value="DEAD/DEAH_box_helicase_dom"/>
</dbReference>
<evidence type="ECO:0000313" key="8">
    <source>
        <dbReference type="Proteomes" id="UP001489004"/>
    </source>
</evidence>
<dbReference type="InterPro" id="IPR001650">
    <property type="entry name" value="Helicase_C-like"/>
</dbReference>
<evidence type="ECO:0000259" key="5">
    <source>
        <dbReference type="PROSITE" id="PS51192"/>
    </source>
</evidence>
<dbReference type="SUPFAM" id="SSF52540">
    <property type="entry name" value="P-loop containing nucleoside triphosphate hydrolases"/>
    <property type="match status" value="1"/>
</dbReference>
<dbReference type="SMART" id="SM00487">
    <property type="entry name" value="DEXDc"/>
    <property type="match status" value="1"/>
</dbReference>
<dbReference type="InterPro" id="IPR014001">
    <property type="entry name" value="Helicase_ATP-bd"/>
</dbReference>
<protein>
    <submittedName>
        <fullName evidence="7">Uncharacterized protein</fullName>
    </submittedName>
</protein>
<dbReference type="GO" id="GO:0003676">
    <property type="term" value="F:nucleic acid binding"/>
    <property type="evidence" value="ECO:0007669"/>
    <property type="project" value="InterPro"/>
</dbReference>
<comment type="caution">
    <text evidence="7">The sequence shown here is derived from an EMBL/GenBank/DDBJ whole genome shotgun (WGS) entry which is preliminary data.</text>
</comment>
<dbReference type="PROSITE" id="PS51192">
    <property type="entry name" value="HELICASE_ATP_BIND_1"/>
    <property type="match status" value="1"/>
</dbReference>
<dbReference type="SMART" id="SM00490">
    <property type="entry name" value="HELICc"/>
    <property type="match status" value="1"/>
</dbReference>
<dbReference type="EMBL" id="JALJOR010000007">
    <property type="protein sequence ID" value="KAK9814617.1"/>
    <property type="molecule type" value="Genomic_DNA"/>
</dbReference>
<accession>A0AAW1Q2P4</accession>
<evidence type="ECO:0000256" key="2">
    <source>
        <dbReference type="ARBA" id="ARBA00022801"/>
    </source>
</evidence>
<dbReference type="PROSITE" id="PS51194">
    <property type="entry name" value="HELICASE_CTER"/>
    <property type="match status" value="1"/>
</dbReference>
<evidence type="ECO:0000256" key="3">
    <source>
        <dbReference type="ARBA" id="ARBA00022806"/>
    </source>
</evidence>
<dbReference type="GO" id="GO:0005524">
    <property type="term" value="F:ATP binding"/>
    <property type="evidence" value="ECO:0007669"/>
    <property type="project" value="UniProtKB-KW"/>
</dbReference>
<dbReference type="GO" id="GO:0003724">
    <property type="term" value="F:RNA helicase activity"/>
    <property type="evidence" value="ECO:0007669"/>
    <property type="project" value="TreeGrafter"/>
</dbReference>